<accession>A0A5N6M5R5</accession>
<gene>
    <name evidence="4" type="ORF">E3N88_37149</name>
</gene>
<dbReference type="Proteomes" id="UP000326396">
    <property type="component" value="Linkage Group LG7"/>
</dbReference>
<keyword evidence="1" id="KW-0611">Plant defense</keyword>
<dbReference type="AlphaFoldDB" id="A0A5N6M5R5"/>
<evidence type="ECO:0000256" key="2">
    <source>
        <dbReference type="SAM" id="MobiDB-lite"/>
    </source>
</evidence>
<dbReference type="Pfam" id="PF00931">
    <property type="entry name" value="NB-ARC"/>
    <property type="match status" value="1"/>
</dbReference>
<dbReference type="OrthoDB" id="1900634at2759"/>
<keyword evidence="5" id="KW-1185">Reference proteome</keyword>
<evidence type="ECO:0000313" key="5">
    <source>
        <dbReference type="Proteomes" id="UP000326396"/>
    </source>
</evidence>
<dbReference type="EMBL" id="SZYD01000017">
    <property type="protein sequence ID" value="KAD3069269.1"/>
    <property type="molecule type" value="Genomic_DNA"/>
</dbReference>
<dbReference type="SUPFAM" id="SSF52540">
    <property type="entry name" value="P-loop containing nucleoside triphosphate hydrolases"/>
    <property type="match status" value="1"/>
</dbReference>
<dbReference type="GO" id="GO:0043531">
    <property type="term" value="F:ADP binding"/>
    <property type="evidence" value="ECO:0007669"/>
    <property type="project" value="InterPro"/>
</dbReference>
<reference evidence="4 5" key="1">
    <citation type="submission" date="2019-05" db="EMBL/GenBank/DDBJ databases">
        <title>Mikania micrantha, genome provides insights into the molecular mechanism of rapid growth.</title>
        <authorList>
            <person name="Liu B."/>
        </authorList>
    </citation>
    <scope>NUCLEOTIDE SEQUENCE [LARGE SCALE GENOMIC DNA]</scope>
    <source>
        <strain evidence="4">NLD-2019</strain>
        <tissue evidence="4">Leaf</tissue>
    </source>
</reference>
<dbReference type="InterPro" id="IPR027417">
    <property type="entry name" value="P-loop_NTPase"/>
</dbReference>
<dbReference type="InterPro" id="IPR002182">
    <property type="entry name" value="NB-ARC"/>
</dbReference>
<feature type="region of interest" description="Disordered" evidence="2">
    <location>
        <begin position="264"/>
        <end position="314"/>
    </location>
</feature>
<dbReference type="PANTHER" id="PTHR36766">
    <property type="entry name" value="PLANT BROAD-SPECTRUM MILDEW RESISTANCE PROTEIN RPW8"/>
    <property type="match status" value="1"/>
</dbReference>
<proteinExistence type="predicted"/>
<dbReference type="Gene3D" id="3.40.50.300">
    <property type="entry name" value="P-loop containing nucleotide triphosphate hydrolases"/>
    <property type="match status" value="1"/>
</dbReference>
<feature type="compositionally biased region" description="Basic and acidic residues" evidence="2">
    <location>
        <begin position="303"/>
        <end position="314"/>
    </location>
</feature>
<protein>
    <recommendedName>
        <fullName evidence="3">NB-ARC domain-containing protein</fullName>
    </recommendedName>
</protein>
<feature type="domain" description="NB-ARC" evidence="3">
    <location>
        <begin position="151"/>
        <end position="217"/>
    </location>
</feature>
<name>A0A5N6M5R5_9ASTR</name>
<organism evidence="4 5">
    <name type="scientific">Mikania micrantha</name>
    <name type="common">bitter vine</name>
    <dbReference type="NCBI Taxonomy" id="192012"/>
    <lineage>
        <taxon>Eukaryota</taxon>
        <taxon>Viridiplantae</taxon>
        <taxon>Streptophyta</taxon>
        <taxon>Embryophyta</taxon>
        <taxon>Tracheophyta</taxon>
        <taxon>Spermatophyta</taxon>
        <taxon>Magnoliopsida</taxon>
        <taxon>eudicotyledons</taxon>
        <taxon>Gunneridae</taxon>
        <taxon>Pentapetalae</taxon>
        <taxon>asterids</taxon>
        <taxon>campanulids</taxon>
        <taxon>Asterales</taxon>
        <taxon>Asteraceae</taxon>
        <taxon>Asteroideae</taxon>
        <taxon>Heliantheae alliance</taxon>
        <taxon>Eupatorieae</taxon>
        <taxon>Mikania</taxon>
    </lineage>
</organism>
<feature type="region of interest" description="Disordered" evidence="2">
    <location>
        <begin position="73"/>
        <end position="107"/>
    </location>
</feature>
<feature type="compositionally biased region" description="Basic and acidic residues" evidence="2">
    <location>
        <begin position="74"/>
        <end position="107"/>
    </location>
</feature>
<evidence type="ECO:0000313" key="4">
    <source>
        <dbReference type="EMBL" id="KAD3069269.1"/>
    </source>
</evidence>
<evidence type="ECO:0000259" key="3">
    <source>
        <dbReference type="Pfam" id="PF00931"/>
    </source>
</evidence>
<feature type="compositionally biased region" description="Polar residues" evidence="2">
    <location>
        <begin position="264"/>
        <end position="280"/>
    </location>
</feature>
<sequence>MAKLYSIKGEFASVLDCLERKKKEQNHDMDGVRMNNLYSLQNLVTEWQLTMNKSPYSYKQACESISKRLKKMKKEINGEESSSRGDREGSTRHQKPSQEPKQKPDHPVFKINKAEVYRWSSRHPPTKVRGSDHRVLEMEREIVMHNPNAACKMFGVVGAPGIGKTTLCQTIFGRDSVKQRFCPRIWVCLSKKPTDIKDYRKEIVIRILKSLGIDDEVINDADKEPDQKTGTGENLKGELLKKCDGNPLAAKLLAKIAQNAQKRLNLESKTQPQPATTTDAGKSFDPIKQFPPSGVEQLNSGVRDGEEDKSLPSL</sequence>
<comment type="caution">
    <text evidence="4">The sequence shown here is derived from an EMBL/GenBank/DDBJ whole genome shotgun (WGS) entry which is preliminary data.</text>
</comment>
<dbReference type="PANTHER" id="PTHR36766:SF64">
    <property type="entry name" value="OS12G0206100 PROTEIN"/>
    <property type="match status" value="1"/>
</dbReference>
<evidence type="ECO:0000256" key="1">
    <source>
        <dbReference type="ARBA" id="ARBA00022821"/>
    </source>
</evidence>
<dbReference type="GO" id="GO:0006952">
    <property type="term" value="P:defense response"/>
    <property type="evidence" value="ECO:0007669"/>
    <property type="project" value="UniProtKB-KW"/>
</dbReference>